<feature type="transmembrane region" description="Helical" evidence="1">
    <location>
        <begin position="51"/>
        <end position="69"/>
    </location>
</feature>
<evidence type="ECO:0008006" key="4">
    <source>
        <dbReference type="Google" id="ProtNLM"/>
    </source>
</evidence>
<evidence type="ECO:0000313" key="3">
    <source>
        <dbReference type="Proteomes" id="UP001302349"/>
    </source>
</evidence>
<gene>
    <name evidence="2" type="ORF">RT717_10600</name>
</gene>
<dbReference type="RefSeq" id="WP_317491707.1">
    <property type="nucleotide sequence ID" value="NZ_CP136051.1"/>
</dbReference>
<reference evidence="2 3" key="1">
    <citation type="journal article" date="2023" name="Microbiol. Resour. Announc.">
        <title>Complete Genome Sequence of Imperialibacter roseus strain P4T.</title>
        <authorList>
            <person name="Tizabi D.R."/>
            <person name="Bachvaroff T."/>
            <person name="Hill R.T."/>
        </authorList>
    </citation>
    <scope>NUCLEOTIDE SEQUENCE [LARGE SCALE GENOMIC DNA]</scope>
    <source>
        <strain evidence="2 3">P4T</strain>
    </source>
</reference>
<keyword evidence="1" id="KW-1133">Transmembrane helix</keyword>
<organism evidence="2 3">
    <name type="scientific">Imperialibacter roseus</name>
    <dbReference type="NCBI Taxonomy" id="1324217"/>
    <lineage>
        <taxon>Bacteria</taxon>
        <taxon>Pseudomonadati</taxon>
        <taxon>Bacteroidota</taxon>
        <taxon>Cytophagia</taxon>
        <taxon>Cytophagales</taxon>
        <taxon>Flammeovirgaceae</taxon>
        <taxon>Imperialibacter</taxon>
    </lineage>
</organism>
<dbReference type="EMBL" id="CP136051">
    <property type="protein sequence ID" value="WOK09084.1"/>
    <property type="molecule type" value="Genomic_DNA"/>
</dbReference>
<accession>A0ABZ0IXF5</accession>
<keyword evidence="1" id="KW-0812">Transmembrane</keyword>
<evidence type="ECO:0000313" key="2">
    <source>
        <dbReference type="EMBL" id="WOK09084.1"/>
    </source>
</evidence>
<protein>
    <recommendedName>
        <fullName evidence="4">Anti-sigma factor</fullName>
    </recommendedName>
</protein>
<evidence type="ECO:0000256" key="1">
    <source>
        <dbReference type="SAM" id="Phobius"/>
    </source>
</evidence>
<keyword evidence="1" id="KW-0472">Membrane</keyword>
<dbReference type="Proteomes" id="UP001302349">
    <property type="component" value="Chromosome"/>
</dbReference>
<sequence length="150" mass="17221">MKKFKLDDIERKEPFEAPERYFDEFPLKMQKRIEAKTAGSPVWQPLLSPKWSLSALAMVLMLGVGLFVWNNNKATEVDLNPLDAVATADLIYYLEIESVSADELVQLMNHAEAEDSIWNDGELNLLPEEEMTDEELLQLYDQLSTQDDIL</sequence>
<keyword evidence="3" id="KW-1185">Reference proteome</keyword>
<proteinExistence type="predicted"/>
<name>A0ABZ0IXF5_9BACT</name>